<accession>A0A9D9E7R0</accession>
<gene>
    <name evidence="2" type="ORF">IAA89_06810</name>
</gene>
<evidence type="ECO:0000313" key="2">
    <source>
        <dbReference type="EMBL" id="MBO8442117.1"/>
    </source>
</evidence>
<name>A0A9D9E7R0_9LACO</name>
<organism evidence="2 3">
    <name type="scientific">Candidatus Gallilactobacillus intestinavium</name>
    <dbReference type="NCBI Taxonomy" id="2840838"/>
    <lineage>
        <taxon>Bacteria</taxon>
        <taxon>Bacillati</taxon>
        <taxon>Bacillota</taxon>
        <taxon>Bacilli</taxon>
        <taxon>Lactobacillales</taxon>
        <taxon>Lactobacillaceae</taxon>
        <taxon>Lactobacillaceae incertae sedis</taxon>
        <taxon>Candidatus Gallilactobacillus</taxon>
    </lineage>
</organism>
<comment type="caution">
    <text evidence="2">The sequence shown here is derived from an EMBL/GenBank/DDBJ whole genome shotgun (WGS) entry which is preliminary data.</text>
</comment>
<dbReference type="EMBL" id="JADIMP010000107">
    <property type="protein sequence ID" value="MBO8442117.1"/>
    <property type="molecule type" value="Genomic_DNA"/>
</dbReference>
<reference evidence="2" key="1">
    <citation type="submission" date="2020-10" db="EMBL/GenBank/DDBJ databases">
        <authorList>
            <person name="Gilroy R."/>
        </authorList>
    </citation>
    <scope>NUCLEOTIDE SEQUENCE</scope>
    <source>
        <strain evidence="2">C6-149</strain>
    </source>
</reference>
<evidence type="ECO:0000313" key="3">
    <source>
        <dbReference type="Proteomes" id="UP000823614"/>
    </source>
</evidence>
<evidence type="ECO:0000256" key="1">
    <source>
        <dbReference type="SAM" id="MobiDB-lite"/>
    </source>
</evidence>
<protein>
    <submittedName>
        <fullName evidence="2">Uncharacterized protein</fullName>
    </submittedName>
</protein>
<dbReference type="Proteomes" id="UP000823614">
    <property type="component" value="Unassembled WGS sequence"/>
</dbReference>
<dbReference type="AlphaFoldDB" id="A0A9D9E7R0"/>
<proteinExistence type="predicted"/>
<sequence length="331" mass="39534">MTELHMNLDDLQDEEHSNQPSPNEYNDEFQNVFDFPDFIEMRPILRNAVRILAEESFNKPFLPVEASHRAVELETKLEKETRKYADQKKVYPNQLDEWADLTRLYTNVLQVISKPEKIDTQTEDLIYAVDQTRKALRNLPKMQVGVGELYDANAQQKIKRHTFYDFLLQELVVPYVKDKSKNVNANNLTDDGQIFLKRISAYVFRDWDAYLTHKYDDEHILKNKRNLSDSEYYDQLEQLEIKYADKEYSDVISNCFREFEKKLVPQYIERIDIFNTVLPEEIFVNQNKLHDELRNIIKKHFLIDENGYEHVMDAPINAIKQKYKVYKELFN</sequence>
<feature type="region of interest" description="Disordered" evidence="1">
    <location>
        <begin position="1"/>
        <end position="26"/>
    </location>
</feature>
<reference evidence="2" key="2">
    <citation type="journal article" date="2021" name="PeerJ">
        <title>Extensive microbial diversity within the chicken gut microbiome revealed by metagenomics and culture.</title>
        <authorList>
            <person name="Gilroy R."/>
            <person name="Ravi A."/>
            <person name="Getino M."/>
            <person name="Pursley I."/>
            <person name="Horton D.L."/>
            <person name="Alikhan N.F."/>
            <person name="Baker D."/>
            <person name="Gharbi K."/>
            <person name="Hall N."/>
            <person name="Watson M."/>
            <person name="Adriaenssens E.M."/>
            <person name="Foster-Nyarko E."/>
            <person name="Jarju S."/>
            <person name="Secka A."/>
            <person name="Antonio M."/>
            <person name="Oren A."/>
            <person name="Chaudhuri R.R."/>
            <person name="La Ragione R."/>
            <person name="Hildebrand F."/>
            <person name="Pallen M.J."/>
        </authorList>
    </citation>
    <scope>NUCLEOTIDE SEQUENCE</scope>
    <source>
        <strain evidence="2">C6-149</strain>
    </source>
</reference>